<evidence type="ECO:0000256" key="7">
    <source>
        <dbReference type="ARBA" id="ARBA00023004"/>
    </source>
</evidence>
<evidence type="ECO:0000256" key="8">
    <source>
        <dbReference type="ARBA" id="ARBA00023014"/>
    </source>
</evidence>
<keyword evidence="7 10" id="KW-0408">Iron</keyword>
<keyword evidence="8 10" id="KW-0411">Iron-sulfur</keyword>
<dbReference type="EC" id="7.-.-.-" evidence="10"/>
<feature type="region of interest" description="Hydrophobic" evidence="10">
    <location>
        <begin position="1"/>
        <end position="27"/>
    </location>
</feature>
<dbReference type="Pfam" id="PF04060">
    <property type="entry name" value="FeS"/>
    <property type="match status" value="1"/>
</dbReference>
<evidence type="ECO:0000259" key="13">
    <source>
        <dbReference type="PROSITE" id="PS51656"/>
    </source>
</evidence>
<evidence type="ECO:0000256" key="9">
    <source>
        <dbReference type="ARBA" id="ARBA00023136"/>
    </source>
</evidence>
<keyword evidence="2 10" id="KW-0004">4Fe-4S</keyword>
<feature type="binding site" evidence="10">
    <location>
        <position position="149"/>
    </location>
    <ligand>
        <name>[4Fe-4S] cluster</name>
        <dbReference type="ChEBI" id="CHEBI:49883"/>
        <label>2</label>
    </ligand>
</feature>
<evidence type="ECO:0000256" key="6">
    <source>
        <dbReference type="ARBA" id="ARBA00022982"/>
    </source>
</evidence>
<feature type="domain" description="4Fe-4S ferredoxin-type" evidence="12">
    <location>
        <begin position="207"/>
        <end position="238"/>
    </location>
</feature>
<evidence type="ECO:0000256" key="10">
    <source>
        <dbReference type="HAMAP-Rule" id="MF_00463"/>
    </source>
</evidence>
<dbReference type="InterPro" id="IPR010207">
    <property type="entry name" value="Elect_transpt_cplx_RnfB/RsxB"/>
</dbReference>
<comment type="function">
    <text evidence="10">Part of a membrane-bound complex that couples electron transfer with translocation of ions across the membrane.</text>
</comment>
<feature type="domain" description="4Fe-4S ferredoxin-type" evidence="12">
    <location>
        <begin position="164"/>
        <end position="193"/>
    </location>
</feature>
<dbReference type="InterPro" id="IPR007202">
    <property type="entry name" value="4Fe-4S_dom"/>
</dbReference>
<evidence type="ECO:0000313" key="15">
    <source>
        <dbReference type="Proteomes" id="UP000237798"/>
    </source>
</evidence>
<evidence type="ECO:0000256" key="5">
    <source>
        <dbReference type="ARBA" id="ARBA00022967"/>
    </source>
</evidence>
<evidence type="ECO:0000313" key="14">
    <source>
        <dbReference type="EMBL" id="PRR86512.1"/>
    </source>
</evidence>
<dbReference type="PANTHER" id="PTHR43560:SF1">
    <property type="entry name" value="ION-TRANSLOCATING OXIDOREDUCTASE COMPLEX SUBUNIT B"/>
    <property type="match status" value="1"/>
</dbReference>
<comment type="caution">
    <text evidence="10">Lacks conserved residue(s) required for the propagation of feature annotation.</text>
</comment>
<evidence type="ECO:0000256" key="1">
    <source>
        <dbReference type="ARBA" id="ARBA00022448"/>
    </source>
</evidence>
<dbReference type="AlphaFoldDB" id="A0A2T0BRR0"/>
<keyword evidence="3 10" id="KW-0479">Metal-binding</keyword>
<comment type="similarity">
    <text evidence="10">Belongs to the 4Fe4S bacterial-type ferredoxin family. RnfB subfamily.</text>
</comment>
<feature type="binding site" evidence="10">
    <location>
        <position position="176"/>
    </location>
    <ligand>
        <name>[4Fe-4S] cluster</name>
        <dbReference type="ChEBI" id="CHEBI:49883"/>
        <label>3</label>
    </ligand>
</feature>
<dbReference type="Pfam" id="PF12838">
    <property type="entry name" value="Fer4_7"/>
    <property type="match status" value="1"/>
</dbReference>
<dbReference type="NCBIfam" id="TIGR01944">
    <property type="entry name" value="rnfB"/>
    <property type="match status" value="1"/>
</dbReference>
<dbReference type="GO" id="GO:0022900">
    <property type="term" value="P:electron transport chain"/>
    <property type="evidence" value="ECO:0007669"/>
    <property type="project" value="UniProtKB-UniRule"/>
</dbReference>
<dbReference type="Gene3D" id="3.30.70.20">
    <property type="match status" value="2"/>
</dbReference>
<dbReference type="EMBL" id="PVXP01000004">
    <property type="protein sequence ID" value="PRR86512.1"/>
    <property type="molecule type" value="Genomic_DNA"/>
</dbReference>
<dbReference type="HAMAP" id="MF_00463">
    <property type="entry name" value="RsxB_RnfB"/>
    <property type="match status" value="1"/>
</dbReference>
<feature type="domain" description="4Fe-4S ferredoxin-type" evidence="12">
    <location>
        <begin position="129"/>
        <end position="163"/>
    </location>
</feature>
<dbReference type="PROSITE" id="PS51379">
    <property type="entry name" value="4FE4S_FER_2"/>
    <property type="match status" value="4"/>
</dbReference>
<reference evidence="14 15" key="1">
    <citation type="submission" date="2018-03" db="EMBL/GenBank/DDBJ databases">
        <title>Genome sequence of Clostridium luticellarii DSM 29923.</title>
        <authorList>
            <person name="Poehlein A."/>
            <person name="Daniel R."/>
        </authorList>
    </citation>
    <scope>NUCLEOTIDE SEQUENCE [LARGE SCALE GENOMIC DNA]</scope>
    <source>
        <strain evidence="14 15">DSM 29923</strain>
    </source>
</reference>
<evidence type="ECO:0000256" key="2">
    <source>
        <dbReference type="ARBA" id="ARBA00022485"/>
    </source>
</evidence>
<feature type="domain" description="4Fe-4S" evidence="13">
    <location>
        <begin position="33"/>
        <end position="93"/>
    </location>
</feature>
<dbReference type="Proteomes" id="UP000237798">
    <property type="component" value="Unassembled WGS sequence"/>
</dbReference>
<keyword evidence="11" id="KW-1133">Transmembrane helix</keyword>
<keyword evidence="9 10" id="KW-0472">Membrane</keyword>
<feature type="transmembrane region" description="Helical" evidence="11">
    <location>
        <begin position="6"/>
        <end position="26"/>
    </location>
</feature>
<keyword evidence="1 10" id="KW-0813">Transport</keyword>
<feature type="binding site" evidence="10">
    <location>
        <position position="76"/>
    </location>
    <ligand>
        <name>[4Fe-4S] cluster</name>
        <dbReference type="ChEBI" id="CHEBI:49883"/>
        <label>1</label>
    </ligand>
</feature>
<dbReference type="Gene3D" id="1.10.15.40">
    <property type="entry name" value="Electron transport complex subunit B, putative Fe-S cluster"/>
    <property type="match status" value="1"/>
</dbReference>
<sequence length="287" mass="29752">MINTAIMVVVVMTVIGCIFGIILAYVNKRFAMEVNPLVELVEDVLPKGQCGGCGFAGCKAYAEAVVLDENVPPNLCVPGKAAVAEQVAKLTGKSAPAIEPRVAHIKCGGDCTKAVKKYKYKGIKDCTAANLLQGGDKACQYGCLGFGTCVKSCPFGAMAMGSKGLPIIDVERCTGCGTCVDACPKQVIGFRPVGSKIMVNCNSKDKGGAVRKACSIGCLGCGLCARNCPHGALKVENNLAVVVDHHICMEKCSEATCLAKCPTGAIRAVISGVDLQEQTKKEAAANA</sequence>
<comment type="cofactor">
    <cofactor evidence="10">
        <name>[4Fe-4S] cluster</name>
        <dbReference type="ChEBI" id="CHEBI:49883"/>
    </cofactor>
    <text evidence="10">Binds 3 [4Fe-4S] clusters.</text>
</comment>
<accession>A0A2T0BRR0</accession>
<comment type="subcellular location">
    <subcellularLocation>
        <location evidence="10">Cell membrane</location>
    </subcellularLocation>
</comment>
<keyword evidence="15" id="KW-1185">Reference proteome</keyword>
<dbReference type="InterPro" id="IPR017896">
    <property type="entry name" value="4Fe4S_Fe-S-bd"/>
</dbReference>
<comment type="caution">
    <text evidence="14">The sequence shown here is derived from an EMBL/GenBank/DDBJ whole genome shotgun (WGS) entry which is preliminary data.</text>
</comment>
<dbReference type="CDD" id="cd10549">
    <property type="entry name" value="MtMvhB_like"/>
    <property type="match status" value="1"/>
</dbReference>
<dbReference type="GO" id="GO:0046872">
    <property type="term" value="F:metal ion binding"/>
    <property type="evidence" value="ECO:0007669"/>
    <property type="project" value="UniProtKB-KW"/>
</dbReference>
<dbReference type="PANTHER" id="PTHR43560">
    <property type="entry name" value="ION-TRANSLOCATING OXIDOREDUCTASE COMPLEX SUBUNIT B"/>
    <property type="match status" value="1"/>
</dbReference>
<proteinExistence type="inferred from homology"/>
<dbReference type="SUPFAM" id="SSF54862">
    <property type="entry name" value="4Fe-4S ferredoxins"/>
    <property type="match status" value="1"/>
</dbReference>
<organism evidence="14 15">
    <name type="scientific">Clostridium luticellarii</name>
    <dbReference type="NCBI Taxonomy" id="1691940"/>
    <lineage>
        <taxon>Bacteria</taxon>
        <taxon>Bacillati</taxon>
        <taxon>Bacillota</taxon>
        <taxon>Clostridia</taxon>
        <taxon>Eubacteriales</taxon>
        <taxon>Clostridiaceae</taxon>
        <taxon>Clostridium</taxon>
    </lineage>
</organism>
<feature type="binding site" evidence="10">
    <location>
        <position position="139"/>
    </location>
    <ligand>
        <name>[4Fe-4S] cluster</name>
        <dbReference type="ChEBI" id="CHEBI:49883"/>
        <label>2</label>
    </ligand>
</feature>
<feature type="binding site" evidence="10">
    <location>
        <position position="143"/>
    </location>
    <ligand>
        <name>[4Fe-4S] cluster</name>
        <dbReference type="ChEBI" id="CHEBI:49883"/>
        <label>2</label>
    </ligand>
</feature>
<dbReference type="InterPro" id="IPR050395">
    <property type="entry name" value="4Fe4S_Ferredoxin_RnfB"/>
</dbReference>
<dbReference type="NCBIfam" id="NF005503">
    <property type="entry name" value="PRK07118.1-2"/>
    <property type="match status" value="1"/>
</dbReference>
<keyword evidence="10" id="KW-1003">Cell membrane</keyword>
<keyword evidence="4 10" id="KW-0677">Repeat</keyword>
<feature type="domain" description="4Fe-4S ferredoxin-type" evidence="12">
    <location>
        <begin position="239"/>
        <end position="271"/>
    </location>
</feature>
<dbReference type="PROSITE" id="PS00198">
    <property type="entry name" value="4FE4S_FER_1"/>
    <property type="match status" value="2"/>
</dbReference>
<dbReference type="GO" id="GO:0051539">
    <property type="term" value="F:4 iron, 4 sulfur cluster binding"/>
    <property type="evidence" value="ECO:0007669"/>
    <property type="project" value="UniProtKB-UniRule"/>
</dbReference>
<dbReference type="PROSITE" id="PS51656">
    <property type="entry name" value="4FE4S"/>
    <property type="match status" value="1"/>
</dbReference>
<keyword evidence="6 10" id="KW-0249">Electron transport</keyword>
<dbReference type="GO" id="GO:0009055">
    <property type="term" value="F:electron transfer activity"/>
    <property type="evidence" value="ECO:0007669"/>
    <property type="project" value="InterPro"/>
</dbReference>
<comment type="subunit">
    <text evidence="10">The complex is composed of six subunits: RnfA, RnfB, RnfC, RnfD, RnfE and RnfG.</text>
</comment>
<gene>
    <name evidence="10 14" type="primary">rnfB</name>
    <name evidence="14" type="ORF">CLLU_06100</name>
</gene>
<evidence type="ECO:0000259" key="12">
    <source>
        <dbReference type="PROSITE" id="PS51379"/>
    </source>
</evidence>
<feature type="binding site" evidence="10">
    <location>
        <position position="179"/>
    </location>
    <ligand>
        <name>[4Fe-4S] cluster</name>
        <dbReference type="ChEBI" id="CHEBI:49883"/>
        <label>3</label>
    </ligand>
</feature>
<evidence type="ECO:0000256" key="3">
    <source>
        <dbReference type="ARBA" id="ARBA00022723"/>
    </source>
</evidence>
<feature type="binding site" evidence="10">
    <location>
        <position position="153"/>
    </location>
    <ligand>
        <name>[4Fe-4S] cluster</name>
        <dbReference type="ChEBI" id="CHEBI:49883"/>
        <label>3</label>
    </ligand>
</feature>
<feature type="binding site" evidence="10">
    <location>
        <position position="183"/>
    </location>
    <ligand>
        <name>[4Fe-4S] cluster</name>
        <dbReference type="ChEBI" id="CHEBI:49883"/>
        <label>2</label>
    </ligand>
</feature>
<feature type="binding site" evidence="10">
    <location>
        <position position="58"/>
    </location>
    <ligand>
        <name>[4Fe-4S] cluster</name>
        <dbReference type="ChEBI" id="CHEBI:49883"/>
        <label>1</label>
    </ligand>
</feature>
<name>A0A2T0BRR0_9CLOT</name>
<dbReference type="GO" id="GO:0005886">
    <property type="term" value="C:plasma membrane"/>
    <property type="evidence" value="ECO:0007669"/>
    <property type="project" value="UniProtKB-SubCell"/>
</dbReference>
<keyword evidence="11" id="KW-0812">Transmembrane</keyword>
<feature type="binding site" evidence="10">
    <location>
        <position position="50"/>
    </location>
    <ligand>
        <name>[4Fe-4S] cluster</name>
        <dbReference type="ChEBI" id="CHEBI:49883"/>
        <label>1</label>
    </ligand>
</feature>
<evidence type="ECO:0000256" key="4">
    <source>
        <dbReference type="ARBA" id="ARBA00022737"/>
    </source>
</evidence>
<dbReference type="InterPro" id="IPR017900">
    <property type="entry name" value="4Fe4S_Fe_S_CS"/>
</dbReference>
<protein>
    <recommendedName>
        <fullName evidence="10">Ion-translocating oxidoreductase complex subunit B</fullName>
        <ecNumber evidence="10">7.-.-.-</ecNumber>
    </recommendedName>
    <alternativeName>
        <fullName evidence="10">Rnf electron transport complex subunit B</fullName>
    </alternativeName>
</protein>
<keyword evidence="5 10" id="KW-1278">Translocase</keyword>
<feature type="binding site" evidence="10">
    <location>
        <position position="173"/>
    </location>
    <ligand>
        <name>[4Fe-4S] cluster</name>
        <dbReference type="ChEBI" id="CHEBI:49883"/>
        <label>3</label>
    </ligand>
</feature>
<feature type="binding site" evidence="10">
    <location>
        <position position="53"/>
    </location>
    <ligand>
        <name>[4Fe-4S] cluster</name>
        <dbReference type="ChEBI" id="CHEBI:49883"/>
        <label>1</label>
    </ligand>
</feature>
<evidence type="ECO:0000256" key="11">
    <source>
        <dbReference type="SAM" id="Phobius"/>
    </source>
</evidence>